<proteinExistence type="predicted"/>
<dbReference type="EMBL" id="BMXL01000003">
    <property type="protein sequence ID" value="GHD18422.1"/>
    <property type="molecule type" value="Genomic_DNA"/>
</dbReference>
<dbReference type="AlphaFoldDB" id="A0A918X8K6"/>
<comment type="caution">
    <text evidence="1">The sequence shown here is derived from an EMBL/GenBank/DDBJ whole genome shotgun (WGS) entry which is preliminary data.</text>
</comment>
<reference evidence="1 2" key="1">
    <citation type="journal article" date="2014" name="Int. J. Syst. Evol. Microbiol.">
        <title>Complete genome sequence of Corynebacterium casei LMG S-19264T (=DSM 44701T), isolated from a smear-ripened cheese.</title>
        <authorList>
            <consortium name="US DOE Joint Genome Institute (JGI-PGF)"/>
            <person name="Walter F."/>
            <person name="Albersmeier A."/>
            <person name="Kalinowski J."/>
            <person name="Ruckert C."/>
        </authorList>
    </citation>
    <scope>NUCLEOTIDE SEQUENCE [LARGE SCALE GENOMIC DNA]</scope>
    <source>
        <strain evidence="1 2">KCTC 19473</strain>
    </source>
</reference>
<sequence>MRPVLAGFYTEQHPREVLRSCTSGGRITAMPVRRPDRLVLLDHVARALEPGVRYPSRS</sequence>
<keyword evidence="2" id="KW-1185">Reference proteome</keyword>
<organism evidence="1 2">
    <name type="scientific">Nocardiopsis kunsanensis</name>
    <dbReference type="NCBI Taxonomy" id="141693"/>
    <lineage>
        <taxon>Bacteria</taxon>
        <taxon>Bacillati</taxon>
        <taxon>Actinomycetota</taxon>
        <taxon>Actinomycetes</taxon>
        <taxon>Streptosporangiales</taxon>
        <taxon>Nocardiopsidaceae</taxon>
        <taxon>Nocardiopsis</taxon>
    </lineage>
</organism>
<name>A0A918X8K6_9ACTN</name>
<accession>A0A918X8K6</accession>
<evidence type="ECO:0000313" key="1">
    <source>
        <dbReference type="EMBL" id="GHD18422.1"/>
    </source>
</evidence>
<gene>
    <name evidence="1" type="ORF">GCM10007147_08610</name>
</gene>
<evidence type="ECO:0000313" key="2">
    <source>
        <dbReference type="Proteomes" id="UP000654947"/>
    </source>
</evidence>
<dbReference type="Proteomes" id="UP000654947">
    <property type="component" value="Unassembled WGS sequence"/>
</dbReference>
<dbReference type="RefSeq" id="WP_017574102.1">
    <property type="nucleotide sequence ID" value="NZ_BMXL01000003.1"/>
</dbReference>
<protein>
    <submittedName>
        <fullName evidence="1">Uncharacterized protein</fullName>
    </submittedName>
</protein>